<dbReference type="OrthoDB" id="10524447at2759"/>
<keyword evidence="2" id="KW-0812">Transmembrane</keyword>
<evidence type="ECO:0000256" key="1">
    <source>
        <dbReference type="SAM" id="MobiDB-lite"/>
    </source>
</evidence>
<name>A0A2J6RM91_HYAVF</name>
<feature type="compositionally biased region" description="Basic and acidic residues" evidence="1">
    <location>
        <begin position="18"/>
        <end position="28"/>
    </location>
</feature>
<sequence length="460" mass="49406">MSGTPAQQAELPIRRKSKDTESTPRDSDLMTQVPFDILTEERTLRQQISIMGREVRRCSGVVQKQVELLSAYINTAKDRNLVEVENKKLRQDLCALKKENDNLLSQVQSQADELVFCGMPPKHSIEAKTKRLTIRLNDIQLQSPKLGQQLENFFFGLVKPTSGEVLELIDEVSCWYDGYQSMNSGASSSKLGGGSFTYHAGDGKPAPVRTPEPINNNLLTFRTALAEEALNCTNTDASTSIPPIEVRDMTITQAPPSVSKIVAESSIAASRDVSAEQTPTAELDAAPAVASASPSAGTSVSSISPLPSPSILQAPPSTPIRRVESTPARTSLPVLEAINTPLPPSPLLHPLYSSGMTDSTTTAGEVHGNGGESEPTTIGDIQPCTERLAKEKGDCLKKKDDSSVEKKCYSVPWNSANLLLLLCIVLCCIAGSIWKALSMHDTVAVAAAVAGLYVLVLLLL</sequence>
<keyword evidence="2" id="KW-0472">Membrane</keyword>
<feature type="compositionally biased region" description="Low complexity" evidence="1">
    <location>
        <begin position="285"/>
        <end position="315"/>
    </location>
</feature>
<proteinExistence type="predicted"/>
<feature type="region of interest" description="Disordered" evidence="1">
    <location>
        <begin position="272"/>
        <end position="322"/>
    </location>
</feature>
<dbReference type="EMBL" id="KZ613946">
    <property type="protein sequence ID" value="PMD39609.1"/>
    <property type="molecule type" value="Genomic_DNA"/>
</dbReference>
<evidence type="ECO:0000313" key="3">
    <source>
        <dbReference type="EMBL" id="PMD39609.1"/>
    </source>
</evidence>
<gene>
    <name evidence="3" type="ORF">L207DRAFT_529569</name>
</gene>
<keyword evidence="2" id="KW-1133">Transmembrane helix</keyword>
<feature type="region of interest" description="Disordered" evidence="1">
    <location>
        <begin position="358"/>
        <end position="379"/>
    </location>
</feature>
<dbReference type="Proteomes" id="UP000235786">
    <property type="component" value="Unassembled WGS sequence"/>
</dbReference>
<feature type="transmembrane region" description="Helical" evidence="2">
    <location>
        <begin position="443"/>
        <end position="459"/>
    </location>
</feature>
<reference evidence="3 4" key="1">
    <citation type="submission" date="2016-04" db="EMBL/GenBank/DDBJ databases">
        <title>A degradative enzymes factory behind the ericoid mycorrhizal symbiosis.</title>
        <authorList>
            <consortium name="DOE Joint Genome Institute"/>
            <person name="Martino E."/>
            <person name="Morin E."/>
            <person name="Grelet G."/>
            <person name="Kuo A."/>
            <person name="Kohler A."/>
            <person name="Daghino S."/>
            <person name="Barry K."/>
            <person name="Choi C."/>
            <person name="Cichocki N."/>
            <person name="Clum A."/>
            <person name="Copeland A."/>
            <person name="Hainaut M."/>
            <person name="Haridas S."/>
            <person name="Labutti K."/>
            <person name="Lindquist E."/>
            <person name="Lipzen A."/>
            <person name="Khouja H.-R."/>
            <person name="Murat C."/>
            <person name="Ohm R."/>
            <person name="Olson A."/>
            <person name="Spatafora J."/>
            <person name="Veneault-Fourrey C."/>
            <person name="Henrissat B."/>
            <person name="Grigoriev I."/>
            <person name="Martin F."/>
            <person name="Perotto S."/>
        </authorList>
    </citation>
    <scope>NUCLEOTIDE SEQUENCE [LARGE SCALE GENOMIC DNA]</scope>
    <source>
        <strain evidence="3 4">F</strain>
    </source>
</reference>
<keyword evidence="4" id="KW-1185">Reference proteome</keyword>
<evidence type="ECO:0000256" key="2">
    <source>
        <dbReference type="SAM" id="Phobius"/>
    </source>
</evidence>
<dbReference type="AlphaFoldDB" id="A0A2J6RM91"/>
<feature type="region of interest" description="Disordered" evidence="1">
    <location>
        <begin position="1"/>
        <end position="29"/>
    </location>
</feature>
<protein>
    <submittedName>
        <fullName evidence="3">Uncharacterized protein</fullName>
    </submittedName>
</protein>
<organism evidence="3 4">
    <name type="scientific">Hyaloscypha variabilis (strain UAMH 11265 / GT02V1 / F)</name>
    <name type="common">Meliniomyces variabilis</name>
    <dbReference type="NCBI Taxonomy" id="1149755"/>
    <lineage>
        <taxon>Eukaryota</taxon>
        <taxon>Fungi</taxon>
        <taxon>Dikarya</taxon>
        <taxon>Ascomycota</taxon>
        <taxon>Pezizomycotina</taxon>
        <taxon>Leotiomycetes</taxon>
        <taxon>Helotiales</taxon>
        <taxon>Hyaloscyphaceae</taxon>
        <taxon>Hyaloscypha</taxon>
        <taxon>Hyaloscypha variabilis</taxon>
    </lineage>
</organism>
<feature type="transmembrane region" description="Helical" evidence="2">
    <location>
        <begin position="416"/>
        <end position="437"/>
    </location>
</feature>
<evidence type="ECO:0000313" key="4">
    <source>
        <dbReference type="Proteomes" id="UP000235786"/>
    </source>
</evidence>
<accession>A0A2J6RM91</accession>